<comment type="caution">
    <text evidence="1">The sequence shown here is derived from an EMBL/GenBank/DDBJ whole genome shotgun (WGS) entry which is preliminary data.</text>
</comment>
<gene>
    <name evidence="1" type="ORF">CJ030_MR2G011738</name>
</gene>
<organism evidence="1 2">
    <name type="scientific">Morella rubra</name>
    <name type="common">Chinese bayberry</name>
    <dbReference type="NCBI Taxonomy" id="262757"/>
    <lineage>
        <taxon>Eukaryota</taxon>
        <taxon>Viridiplantae</taxon>
        <taxon>Streptophyta</taxon>
        <taxon>Embryophyta</taxon>
        <taxon>Tracheophyta</taxon>
        <taxon>Spermatophyta</taxon>
        <taxon>Magnoliopsida</taxon>
        <taxon>eudicotyledons</taxon>
        <taxon>Gunneridae</taxon>
        <taxon>Pentapetalae</taxon>
        <taxon>rosids</taxon>
        <taxon>fabids</taxon>
        <taxon>Fagales</taxon>
        <taxon>Myricaceae</taxon>
        <taxon>Morella</taxon>
    </lineage>
</organism>
<sequence length="154" mass="17908">MAQMLRIMFRLTETAQAPMMSRKMNDSEDYIFFERKYSKIALLVDQKQVQAKNRIALLVEQKQKEEDGTAIEFYKKSRIRKDGKWVCQEALQIYQKIIELQKERNPDQKYEAIAEEIFTEVLGHVSGYVRGMGKSMIPPPVSESHSAKVAQMSN</sequence>
<proteinExistence type="predicted"/>
<evidence type="ECO:0000313" key="2">
    <source>
        <dbReference type="Proteomes" id="UP000516437"/>
    </source>
</evidence>
<evidence type="ECO:0000313" key="1">
    <source>
        <dbReference type="EMBL" id="KAB1223649.1"/>
    </source>
</evidence>
<reference evidence="1 2" key="1">
    <citation type="journal article" date="2019" name="Plant Biotechnol. J.">
        <title>The red bayberry genome and genetic basis of sex determination.</title>
        <authorList>
            <person name="Jia H.M."/>
            <person name="Jia H.J."/>
            <person name="Cai Q.L."/>
            <person name="Wang Y."/>
            <person name="Zhao H.B."/>
            <person name="Yang W.F."/>
            <person name="Wang G.Y."/>
            <person name="Li Y.H."/>
            <person name="Zhan D.L."/>
            <person name="Shen Y.T."/>
            <person name="Niu Q.F."/>
            <person name="Chang L."/>
            <person name="Qiu J."/>
            <person name="Zhao L."/>
            <person name="Xie H.B."/>
            <person name="Fu W.Y."/>
            <person name="Jin J."/>
            <person name="Li X.W."/>
            <person name="Jiao Y."/>
            <person name="Zhou C.C."/>
            <person name="Tu T."/>
            <person name="Chai C.Y."/>
            <person name="Gao J.L."/>
            <person name="Fan L.J."/>
            <person name="van de Weg E."/>
            <person name="Wang J.Y."/>
            <person name="Gao Z.S."/>
        </authorList>
    </citation>
    <scope>NUCLEOTIDE SEQUENCE [LARGE SCALE GENOMIC DNA]</scope>
    <source>
        <tissue evidence="1">Leaves</tissue>
    </source>
</reference>
<dbReference type="Proteomes" id="UP000516437">
    <property type="component" value="Chromosome 2"/>
</dbReference>
<dbReference type="AlphaFoldDB" id="A0A6A1WEE7"/>
<dbReference type="InterPro" id="IPR004252">
    <property type="entry name" value="Probable_transposase_24"/>
</dbReference>
<accession>A0A6A1WEE7</accession>
<keyword evidence="2" id="KW-1185">Reference proteome</keyword>
<name>A0A6A1WEE7_9ROSI</name>
<dbReference type="EMBL" id="RXIC02000020">
    <property type="protein sequence ID" value="KAB1223649.1"/>
    <property type="molecule type" value="Genomic_DNA"/>
</dbReference>
<protein>
    <submittedName>
        <fullName evidence="1">Uncharacterized protein</fullName>
    </submittedName>
</protein>
<dbReference type="OrthoDB" id="1921870at2759"/>
<dbReference type="Pfam" id="PF03004">
    <property type="entry name" value="Transposase_24"/>
    <property type="match status" value="1"/>
</dbReference>